<gene>
    <name evidence="2" type="ORF">US50_C0019G0007</name>
</gene>
<evidence type="ECO:0000313" key="2">
    <source>
        <dbReference type="EMBL" id="KKQ35285.1"/>
    </source>
</evidence>
<dbReference type="Proteomes" id="UP000033876">
    <property type="component" value="Unassembled WGS sequence"/>
</dbReference>
<organism evidence="2 3">
    <name type="scientific">Candidatus Nomurabacteria bacterium GW2011_GWB1_37_5</name>
    <dbReference type="NCBI Taxonomy" id="1618742"/>
    <lineage>
        <taxon>Bacteria</taxon>
        <taxon>Candidatus Nomuraibacteriota</taxon>
    </lineage>
</organism>
<sequence length="482" mass="56289">MKIIDHNEEKAFHPSLDTKDNILVLGFRRKTEDGKESDLFIIKADGQLFISEKAEFEYNEKKFLIDKKKRLLAKLSQKWGADRLTAFLESLSNPINKISERAVYEKIKDNLKRYIELEHEADYSILTTWVIGTYFFPSFGAYPYIHIKAPKGSGKSQCLQFILQTAFNAVKARASLPALRDTVDALRGTYLMDQADALYRNNMEDFLDVLTDSYKRGSGTIRKMVANKNNWSLEEFEAYSPKGFASINQLPEDLRDRCIVIPLIRSSKNYPSINEEDEIWKEIKNDLYILLINQFQYVGQTYFLKEIEYKRSNEIFGRRLELWLPIEAIMRGAIFSPEEEIEVCKKRFLSRYEFASYQTSEIEVAVIETIIALMKDKQELILRPKEIASQIDTELFDDDDKFQYASQKQKSTIVGRAITKFNLAVQKLARDSQGERYLFKKDQLEKIHRGYFPQKEENDTQTYTEEKPPENKDLFNESSSVF</sequence>
<evidence type="ECO:0000313" key="3">
    <source>
        <dbReference type="Proteomes" id="UP000033876"/>
    </source>
</evidence>
<name>A0A0G0H9S5_9BACT</name>
<comment type="caution">
    <text evidence="2">The sequence shown here is derived from an EMBL/GenBank/DDBJ whole genome shotgun (WGS) entry which is preliminary data.</text>
</comment>
<accession>A0A0G0H9S5</accession>
<evidence type="ECO:0000256" key="1">
    <source>
        <dbReference type="SAM" id="MobiDB-lite"/>
    </source>
</evidence>
<feature type="region of interest" description="Disordered" evidence="1">
    <location>
        <begin position="450"/>
        <end position="482"/>
    </location>
</feature>
<dbReference type="EMBL" id="LBTF01000019">
    <property type="protein sequence ID" value="KKQ35285.1"/>
    <property type="molecule type" value="Genomic_DNA"/>
</dbReference>
<proteinExistence type="predicted"/>
<dbReference type="AlphaFoldDB" id="A0A0G0H9S5"/>
<reference evidence="2 3" key="1">
    <citation type="journal article" date="2015" name="Nature">
        <title>rRNA introns, odd ribosomes, and small enigmatic genomes across a large radiation of phyla.</title>
        <authorList>
            <person name="Brown C.T."/>
            <person name="Hug L.A."/>
            <person name="Thomas B.C."/>
            <person name="Sharon I."/>
            <person name="Castelle C.J."/>
            <person name="Singh A."/>
            <person name="Wilkins M.J."/>
            <person name="Williams K.H."/>
            <person name="Banfield J.F."/>
        </authorList>
    </citation>
    <scope>NUCLEOTIDE SEQUENCE [LARGE SCALE GENOMIC DNA]</scope>
</reference>
<feature type="compositionally biased region" description="Basic and acidic residues" evidence="1">
    <location>
        <begin position="450"/>
        <end position="475"/>
    </location>
</feature>
<protein>
    <submittedName>
        <fullName evidence="2">Putative phage protein</fullName>
    </submittedName>
</protein>